<reference evidence="2 3" key="1">
    <citation type="submission" date="2020-02" db="EMBL/GenBank/DDBJ databases">
        <title>Genome sequence of strain CCNWXJ40-4.</title>
        <authorList>
            <person name="Gao J."/>
            <person name="Sun J."/>
        </authorList>
    </citation>
    <scope>NUCLEOTIDE SEQUENCE [LARGE SCALE GENOMIC DNA]</scope>
    <source>
        <strain evidence="2 3">CCNWXJ 40-4</strain>
    </source>
</reference>
<proteinExistence type="predicted"/>
<dbReference type="AlphaFoldDB" id="A0A6G4WCQ9"/>
<gene>
    <name evidence="2" type="ORF">G6N73_14585</name>
</gene>
<protein>
    <submittedName>
        <fullName evidence="2">Uncharacterized protein</fullName>
    </submittedName>
</protein>
<dbReference type="Proteomes" id="UP001642900">
    <property type="component" value="Unassembled WGS sequence"/>
</dbReference>
<evidence type="ECO:0000313" key="2">
    <source>
        <dbReference type="EMBL" id="NGO52389.1"/>
    </source>
</evidence>
<feature type="compositionally biased region" description="Basic and acidic residues" evidence="1">
    <location>
        <begin position="16"/>
        <end position="27"/>
    </location>
</feature>
<keyword evidence="3" id="KW-1185">Reference proteome</keyword>
<dbReference type="EMBL" id="JAAKZF010000017">
    <property type="protein sequence ID" value="NGO52389.1"/>
    <property type="molecule type" value="Genomic_DNA"/>
</dbReference>
<comment type="caution">
    <text evidence="2">The sequence shown here is derived from an EMBL/GenBank/DDBJ whole genome shotgun (WGS) entry which is preliminary data.</text>
</comment>
<evidence type="ECO:0000313" key="3">
    <source>
        <dbReference type="Proteomes" id="UP001642900"/>
    </source>
</evidence>
<name>A0A6G4WCQ9_9HYPH</name>
<evidence type="ECO:0000256" key="1">
    <source>
        <dbReference type="SAM" id="MobiDB-lite"/>
    </source>
</evidence>
<organism evidence="2 3">
    <name type="scientific">Allomesorhizobium camelthorni</name>
    <dbReference type="NCBI Taxonomy" id="475069"/>
    <lineage>
        <taxon>Bacteria</taxon>
        <taxon>Pseudomonadati</taxon>
        <taxon>Pseudomonadota</taxon>
        <taxon>Alphaproteobacteria</taxon>
        <taxon>Hyphomicrobiales</taxon>
        <taxon>Phyllobacteriaceae</taxon>
        <taxon>Allomesorhizobium</taxon>
    </lineage>
</organism>
<feature type="region of interest" description="Disordered" evidence="1">
    <location>
        <begin position="1"/>
        <end position="27"/>
    </location>
</feature>
<accession>A0A6G4WCQ9</accession>
<dbReference type="RefSeq" id="WP_165028742.1">
    <property type="nucleotide sequence ID" value="NZ_JAAKZF010000017.1"/>
</dbReference>
<sequence length="104" mass="11904">MYNTDHKPGAKPHATNRTEKQRQAEPCDKKLIHGVKIERQWAINSEECIITLQNEGIDDKRRHCKCDVEQHNQDKTHGNSPCAVATFTRSRDVGREGFRPPMPA</sequence>